<dbReference type="Pfam" id="PF03703">
    <property type="entry name" value="bPH_2"/>
    <property type="match status" value="2"/>
</dbReference>
<accession>A0ABW2TAI9</accession>
<dbReference type="InterPro" id="IPR005182">
    <property type="entry name" value="YdbS-like_PH"/>
</dbReference>
<dbReference type="PANTHER" id="PTHR34473">
    <property type="entry name" value="UPF0699 TRANSMEMBRANE PROTEIN YDBS"/>
    <property type="match status" value="1"/>
</dbReference>
<feature type="transmembrane region" description="Helical" evidence="2">
    <location>
        <begin position="262"/>
        <end position="285"/>
    </location>
</feature>
<feature type="transmembrane region" description="Helical" evidence="2">
    <location>
        <begin position="58"/>
        <end position="75"/>
    </location>
</feature>
<feature type="domain" description="YdbS-like PH" evidence="3">
    <location>
        <begin position="102"/>
        <end position="180"/>
    </location>
</feature>
<dbReference type="RefSeq" id="WP_343962519.1">
    <property type="nucleotide sequence ID" value="NZ_BAAAGK010000008.1"/>
</dbReference>
<sequence length="542" mass="59858">MSTTRSADEPLRTDPPPPATPPPTAKVAAEKAPAEAVEVVDDGVGWQRLSSRVAWVDGLRFVLSLIPSFLTMFVFDRGFDAWPVLIITVIGTTVSILNLRRWLTTRYRLTVDRVEIRRGVLVRRYRSVPRDRIRTVDTTAKFRHRIAGLRVLHIASGEARTSFKLDAIPKKAAEELRDELLRDRGSADPSEDVNPENDHPAPQETVIARLSWSWVPYNVISIWSFLVAGLFLVSAGLTLQMFDVDLWEVIGNAVGWEDLGLGWSIAVGATGCFVVGTIGLTITFFKEKWNFELVRTTTDDGGTALLTRQGLFNTREVYRDDRRLRGVHISEPLLSRWMGLAETEVISTGLRWIPGSDASSSILPRAPIGEARRVAVLVLGDEHRPLEAKLRAHPRAALYRRLIWALYVPGIVAGLLAWLGATGAVPERIWLVLVALMPLTCLLAFVAYRSLGHTLAGPYLVMRSGVVRRNTVVLQCRGVIGWTLSQSLLQRALGLMTIRVSTAAGARSYEIPDVAADQAVTFAHGGTPELVSEFLVNDNPSS</sequence>
<name>A0ABW2TAI9_9ACTN</name>
<dbReference type="InterPro" id="IPR014529">
    <property type="entry name" value="UCP026631"/>
</dbReference>
<proteinExistence type="predicted"/>
<feature type="domain" description="YdbS-like PH" evidence="3">
    <location>
        <begin position="448"/>
        <end position="519"/>
    </location>
</feature>
<keyword evidence="5" id="KW-1185">Reference proteome</keyword>
<evidence type="ECO:0000313" key="5">
    <source>
        <dbReference type="Proteomes" id="UP001596514"/>
    </source>
</evidence>
<protein>
    <submittedName>
        <fullName evidence="4">PH domain-containing protein</fullName>
    </submittedName>
</protein>
<keyword evidence="2" id="KW-0812">Transmembrane</keyword>
<comment type="caution">
    <text evidence="4">The sequence shown here is derived from an EMBL/GenBank/DDBJ whole genome shotgun (WGS) entry which is preliminary data.</text>
</comment>
<organism evidence="4 5">
    <name type="scientific">Streptosporangium amethystogenes subsp. fukuiense</name>
    <dbReference type="NCBI Taxonomy" id="698418"/>
    <lineage>
        <taxon>Bacteria</taxon>
        <taxon>Bacillati</taxon>
        <taxon>Actinomycetota</taxon>
        <taxon>Actinomycetes</taxon>
        <taxon>Streptosporangiales</taxon>
        <taxon>Streptosporangiaceae</taxon>
        <taxon>Streptosporangium</taxon>
    </lineage>
</organism>
<feature type="transmembrane region" description="Helical" evidence="2">
    <location>
        <begin position="429"/>
        <end position="448"/>
    </location>
</feature>
<feature type="compositionally biased region" description="Basic and acidic residues" evidence="1">
    <location>
        <begin position="1"/>
        <end position="12"/>
    </location>
</feature>
<dbReference type="EMBL" id="JBHTEE010000001">
    <property type="protein sequence ID" value="MFC7605102.1"/>
    <property type="molecule type" value="Genomic_DNA"/>
</dbReference>
<feature type="transmembrane region" description="Helical" evidence="2">
    <location>
        <begin position="81"/>
        <end position="99"/>
    </location>
</feature>
<dbReference type="PIRSF" id="PIRSF026631">
    <property type="entry name" value="UCP026631"/>
    <property type="match status" value="1"/>
</dbReference>
<gene>
    <name evidence="4" type="ORF">ACFQVD_33835</name>
</gene>
<dbReference type="Proteomes" id="UP001596514">
    <property type="component" value="Unassembled WGS sequence"/>
</dbReference>
<evidence type="ECO:0000313" key="4">
    <source>
        <dbReference type="EMBL" id="MFC7605102.1"/>
    </source>
</evidence>
<feature type="transmembrane region" description="Helical" evidence="2">
    <location>
        <begin position="402"/>
        <end position="423"/>
    </location>
</feature>
<evidence type="ECO:0000259" key="3">
    <source>
        <dbReference type="Pfam" id="PF03703"/>
    </source>
</evidence>
<evidence type="ECO:0000256" key="2">
    <source>
        <dbReference type="SAM" id="Phobius"/>
    </source>
</evidence>
<feature type="region of interest" description="Disordered" evidence="1">
    <location>
        <begin position="1"/>
        <end position="25"/>
    </location>
</feature>
<feature type="compositionally biased region" description="Pro residues" evidence="1">
    <location>
        <begin position="13"/>
        <end position="24"/>
    </location>
</feature>
<evidence type="ECO:0000256" key="1">
    <source>
        <dbReference type="SAM" id="MobiDB-lite"/>
    </source>
</evidence>
<dbReference type="PANTHER" id="PTHR34473:SF2">
    <property type="entry name" value="UPF0699 TRANSMEMBRANE PROTEIN YDBT"/>
    <property type="match status" value="1"/>
</dbReference>
<reference evidence="5" key="1">
    <citation type="journal article" date="2019" name="Int. J. Syst. Evol. Microbiol.">
        <title>The Global Catalogue of Microorganisms (GCM) 10K type strain sequencing project: providing services to taxonomists for standard genome sequencing and annotation.</title>
        <authorList>
            <consortium name="The Broad Institute Genomics Platform"/>
            <consortium name="The Broad Institute Genome Sequencing Center for Infectious Disease"/>
            <person name="Wu L."/>
            <person name="Ma J."/>
        </authorList>
    </citation>
    <scope>NUCLEOTIDE SEQUENCE [LARGE SCALE GENOMIC DNA]</scope>
    <source>
        <strain evidence="5">JCM 10083</strain>
    </source>
</reference>
<keyword evidence="2" id="KW-0472">Membrane</keyword>
<keyword evidence="2" id="KW-1133">Transmembrane helix</keyword>
<feature type="transmembrane region" description="Helical" evidence="2">
    <location>
        <begin position="219"/>
        <end position="242"/>
    </location>
</feature>